<evidence type="ECO:0000313" key="3">
    <source>
        <dbReference type="Proteomes" id="UP000051645"/>
    </source>
</evidence>
<keyword evidence="3" id="KW-1185">Reference proteome</keyword>
<name>A0A0R2FPC6_9LACO</name>
<dbReference type="RefSeq" id="WP_057770839.1">
    <property type="nucleotide sequence ID" value="NZ_JQAT01000006.1"/>
</dbReference>
<evidence type="ECO:0000313" key="4">
    <source>
        <dbReference type="Proteomes" id="UP000051751"/>
    </source>
</evidence>
<accession>A0A0R2FPC6</accession>
<dbReference type="OrthoDB" id="2249703at2"/>
<proteinExistence type="predicted"/>
<dbReference type="Proteomes" id="UP000051645">
    <property type="component" value="Unassembled WGS sequence"/>
</dbReference>
<dbReference type="Proteomes" id="UP000051751">
    <property type="component" value="Unassembled WGS sequence"/>
</dbReference>
<gene>
    <name evidence="1" type="ORF">IV38_GL001911</name>
    <name evidence="2" type="ORF">IV40_GL001926</name>
</gene>
<dbReference type="EMBL" id="JQAT01000006">
    <property type="protein sequence ID" value="KRN27698.1"/>
    <property type="molecule type" value="Genomic_DNA"/>
</dbReference>
<evidence type="ECO:0000313" key="2">
    <source>
        <dbReference type="EMBL" id="KRN30337.1"/>
    </source>
</evidence>
<organism evidence="2 3">
    <name type="scientific">Lactobacillus selangorensis</name>
    <dbReference type="NCBI Taxonomy" id="81857"/>
    <lineage>
        <taxon>Bacteria</taxon>
        <taxon>Bacillati</taxon>
        <taxon>Bacillota</taxon>
        <taxon>Bacilli</taxon>
        <taxon>Lactobacillales</taxon>
        <taxon>Lactobacillaceae</taxon>
        <taxon>Lactobacillus</taxon>
    </lineage>
</organism>
<protein>
    <submittedName>
        <fullName evidence="2">Uncharacterized protein</fullName>
    </submittedName>
</protein>
<dbReference type="EMBL" id="JQAZ01000007">
    <property type="protein sequence ID" value="KRN30337.1"/>
    <property type="molecule type" value="Genomic_DNA"/>
</dbReference>
<reference evidence="3 4" key="1">
    <citation type="journal article" date="2015" name="Genome Announc.">
        <title>Expanding the biotechnology potential of lactobacilli through comparative genomics of 213 strains and associated genera.</title>
        <authorList>
            <person name="Sun Z."/>
            <person name="Harris H.M."/>
            <person name="McCann A."/>
            <person name="Guo C."/>
            <person name="Argimon S."/>
            <person name="Zhang W."/>
            <person name="Yang X."/>
            <person name="Jeffery I.B."/>
            <person name="Cooney J.C."/>
            <person name="Kagawa T.F."/>
            <person name="Liu W."/>
            <person name="Song Y."/>
            <person name="Salvetti E."/>
            <person name="Wrobel A."/>
            <person name="Rasinkangas P."/>
            <person name="Parkhill J."/>
            <person name="Rea M.C."/>
            <person name="O'Sullivan O."/>
            <person name="Ritari J."/>
            <person name="Douillard F.P."/>
            <person name="Paul Ross R."/>
            <person name="Yang R."/>
            <person name="Briner A.E."/>
            <person name="Felis G.E."/>
            <person name="de Vos W.M."/>
            <person name="Barrangou R."/>
            <person name="Klaenhammer T.R."/>
            <person name="Caufield P.W."/>
            <person name="Cui Y."/>
            <person name="Zhang H."/>
            <person name="O'Toole P.W."/>
        </authorList>
    </citation>
    <scope>NUCLEOTIDE SEQUENCE [LARGE SCALE GENOMIC DNA]</scope>
    <source>
        <strain evidence="1 4">ATCC BAA-66</strain>
        <strain evidence="2 3">DSM 13344</strain>
    </source>
</reference>
<dbReference type="AlphaFoldDB" id="A0A0R2FPC6"/>
<sequence>MNDEIYQLDEVPVMGRPHQAVQRNIVMAYEPLPDVNQNAEKLKQIQRLATTVTAKMLPLYVKTNLSVPEQFGLFVDRSAVKTQNNNFARLQWAFSFLQEHSEVASAAFCSANEVQLLKNPFDEMALHKLYVADDFIAIAGLVIGNQVTPETAAFLKQNRRLQALSNCLILGDRSILLSCLGILIQKGQEYMHEFAQTDISNQQLLALFNQVAYSYFAAQLVHGRQVSSILGFEQQHSDAWFKCR</sequence>
<dbReference type="STRING" id="81857.IV38_GL001911"/>
<comment type="caution">
    <text evidence="2">The sequence shown here is derived from an EMBL/GenBank/DDBJ whole genome shotgun (WGS) entry which is preliminary data.</text>
</comment>
<evidence type="ECO:0000313" key="1">
    <source>
        <dbReference type="EMBL" id="KRN27698.1"/>
    </source>
</evidence>
<dbReference type="PATRIC" id="fig|81857.3.peg.1936"/>